<organism evidence="3 4">
    <name type="scientific">Bilophila wadsworthia (strain 3_1_6)</name>
    <dbReference type="NCBI Taxonomy" id="563192"/>
    <lineage>
        <taxon>Bacteria</taxon>
        <taxon>Pseudomonadati</taxon>
        <taxon>Thermodesulfobacteriota</taxon>
        <taxon>Desulfovibrionia</taxon>
        <taxon>Desulfovibrionales</taxon>
        <taxon>Desulfovibrionaceae</taxon>
        <taxon>Bilophila</taxon>
    </lineage>
</organism>
<feature type="transmembrane region" description="Helical" evidence="1">
    <location>
        <begin position="224"/>
        <end position="244"/>
    </location>
</feature>
<dbReference type="InterPro" id="IPR011853">
    <property type="entry name" value="TRAP_DctM-Dct_fused"/>
</dbReference>
<gene>
    <name evidence="3" type="ORF">HMPREF0179_00614</name>
</gene>
<dbReference type="HOGENOM" id="CLU_007041_3_1_7"/>
<feature type="transmembrane region" description="Helical" evidence="1">
    <location>
        <begin position="309"/>
        <end position="329"/>
    </location>
</feature>
<feature type="transmembrane region" description="Helical" evidence="1">
    <location>
        <begin position="349"/>
        <end position="382"/>
    </location>
</feature>
<dbReference type="PANTHER" id="PTHR43849">
    <property type="entry name" value="BLL3936 PROTEIN"/>
    <property type="match status" value="1"/>
</dbReference>
<feature type="transmembrane region" description="Helical" evidence="1">
    <location>
        <begin position="465"/>
        <end position="486"/>
    </location>
</feature>
<feature type="transmembrane region" description="Helical" evidence="1">
    <location>
        <begin position="129"/>
        <end position="146"/>
    </location>
</feature>
<feature type="transmembrane region" description="Helical" evidence="1">
    <location>
        <begin position="12"/>
        <end position="32"/>
    </location>
</feature>
<feature type="transmembrane region" description="Helical" evidence="1">
    <location>
        <begin position="589"/>
        <end position="617"/>
    </location>
</feature>
<reference evidence="3 4" key="1">
    <citation type="submission" date="2010-10" db="EMBL/GenBank/DDBJ databases">
        <authorList>
            <consortium name="The Broad Institute Genome Sequencing Platform"/>
            <person name="Ward D."/>
            <person name="Earl A."/>
            <person name="Feldgarden M."/>
            <person name="Young S.K."/>
            <person name="Gargeya S."/>
            <person name="Zeng Q."/>
            <person name="Alvarado L."/>
            <person name="Berlin A."/>
            <person name="Bochicchio J."/>
            <person name="Chapman S.B."/>
            <person name="Chen Z."/>
            <person name="Freedman E."/>
            <person name="Gellesch M."/>
            <person name="Goldberg J."/>
            <person name="Griggs A."/>
            <person name="Gujja S."/>
            <person name="Heilman E."/>
            <person name="Heiman D."/>
            <person name="Howarth C."/>
            <person name="Mehta T."/>
            <person name="Neiman D."/>
            <person name="Pearson M."/>
            <person name="Roberts A."/>
            <person name="Saif S."/>
            <person name="Shea T."/>
            <person name="Shenoy N."/>
            <person name="Sisk P."/>
            <person name="Stolte C."/>
            <person name="Sykes S."/>
            <person name="White J."/>
            <person name="Yandava C."/>
            <person name="Allen-Vercoe E."/>
            <person name="Sibley C."/>
            <person name="Ambrose C.E."/>
            <person name="Strauss J."/>
            <person name="Daigneault M."/>
            <person name="Haas B."/>
            <person name="Nusbaum C."/>
            <person name="Birren B."/>
        </authorList>
    </citation>
    <scope>NUCLEOTIDE SEQUENCE [LARGE SCALE GENOMIC DNA]</scope>
    <source>
        <strain evidence="3 4">3_1_6</strain>
    </source>
</reference>
<comment type="caution">
    <text evidence="3">The sequence shown here is derived from an EMBL/GenBank/DDBJ whole genome shotgun (WGS) entry which is preliminary data.</text>
</comment>
<dbReference type="NCBIfam" id="TIGR02123">
    <property type="entry name" value="TRAP_fused"/>
    <property type="match status" value="1"/>
</dbReference>
<feature type="transmembrane region" description="Helical" evidence="1">
    <location>
        <begin position="281"/>
        <end position="300"/>
    </location>
</feature>
<feature type="transmembrane region" description="Helical" evidence="1">
    <location>
        <begin position="492"/>
        <end position="514"/>
    </location>
</feature>
<feature type="domain" description="TRAP C4-dicarboxylate transport system permease DctM subunit" evidence="2">
    <location>
        <begin position="118"/>
        <end position="554"/>
    </location>
</feature>
<dbReference type="EMBL" id="ADCP02000002">
    <property type="protein sequence ID" value="EFV45585.1"/>
    <property type="molecule type" value="Genomic_DNA"/>
</dbReference>
<proteinExistence type="predicted"/>
<dbReference type="Proteomes" id="UP000006034">
    <property type="component" value="Unassembled WGS sequence"/>
</dbReference>
<evidence type="ECO:0000313" key="4">
    <source>
        <dbReference type="Proteomes" id="UP000006034"/>
    </source>
</evidence>
<dbReference type="GeneID" id="78087198"/>
<keyword evidence="1" id="KW-1133">Transmembrane helix</keyword>
<feature type="transmembrane region" description="Helical" evidence="1">
    <location>
        <begin position="403"/>
        <end position="428"/>
    </location>
</feature>
<dbReference type="RefSeq" id="WP_005024852.1">
    <property type="nucleotide sequence ID" value="NZ_KE150239.1"/>
</dbReference>
<feature type="transmembrane region" description="Helical" evidence="1">
    <location>
        <begin position="68"/>
        <end position="90"/>
    </location>
</feature>
<name>E5Y353_BILW3</name>
<dbReference type="AlphaFoldDB" id="E5Y353"/>
<dbReference type="InterPro" id="IPR021814">
    <property type="entry name" value="DUF3394"/>
</dbReference>
<dbReference type="PANTHER" id="PTHR43849:SF2">
    <property type="entry name" value="BLL3936 PROTEIN"/>
    <property type="match status" value="1"/>
</dbReference>
<keyword evidence="4" id="KW-1185">Reference proteome</keyword>
<evidence type="ECO:0000259" key="2">
    <source>
        <dbReference type="Pfam" id="PF06808"/>
    </source>
</evidence>
<keyword evidence="1" id="KW-0812">Transmembrane</keyword>
<dbReference type="InterPro" id="IPR010656">
    <property type="entry name" value="DctM"/>
</dbReference>
<feature type="transmembrane region" description="Helical" evidence="1">
    <location>
        <begin position="434"/>
        <end position="458"/>
    </location>
</feature>
<feature type="transmembrane region" description="Helical" evidence="1">
    <location>
        <begin position="555"/>
        <end position="577"/>
    </location>
</feature>
<feature type="transmembrane region" description="Helical" evidence="1">
    <location>
        <begin position="526"/>
        <end position="549"/>
    </location>
</feature>
<dbReference type="Pfam" id="PF06808">
    <property type="entry name" value="DctM"/>
    <property type="match status" value="1"/>
</dbReference>
<dbReference type="eggNOG" id="COG4666">
    <property type="taxonomic scope" value="Bacteria"/>
</dbReference>
<feature type="transmembrane region" description="Helical" evidence="1">
    <location>
        <begin position="174"/>
        <end position="197"/>
    </location>
</feature>
<dbReference type="Pfam" id="PF11874">
    <property type="entry name" value="DUF3394"/>
    <property type="match status" value="1"/>
</dbReference>
<evidence type="ECO:0000256" key="1">
    <source>
        <dbReference type="SAM" id="Phobius"/>
    </source>
</evidence>
<sequence length="630" mass="66778">MSLSLDRSLLKPVATVVAIVLSLFQIYFTGGFGVTDAHILRGTHLTLIMILVLLLVPSRKLAPGEKEGWFPILIDLALIALAIAINVYVFQEADNISRRLKYVEDVTNLDLFYGTGLVLLVLEATRRTSGWPLVIVSGSFLAYAMFGEYMPGGLAHNGIEYDRLIEQLFLLTDGIYGVPLGAAAGMIFAFVMFGAFLESSKMSSLFMDLACLLTRKSAGGPAKVSIFASALFGTISGSAAANVYGTGTFTIPLMKKVGYTSHFAGAVEAVASTGGQMMPPIMGAAAFIMADVIGVSYLTIAKAALIPSVLYYLTLLAIIHLEAVSKNMGTLPPELVPSAASVLRRLYYLFPLVFLITILLMGRSVIACAYYGTVCIVILSMIRSETRFTFKRLCGALELSAKNAMMVSSCCACAGIIIGVISLTGIGYKFINVITALAGSNLLLLMAMLMVTCIILGMGVPTAPAYIIVATLGAPALMKAGVPIIAAHMFVYFYAILSVITPPVCLAAFAGAAIAETNAMKTGVTAMKLGIVAFIIPFMFVFEPALLMQGSTTEIATAFASALIGVIGIASGMQNWLLVRCRLWERALLLASGLMLIFPGLITDTIGLSSLLIVLFAQRLRKGGSPIAAA</sequence>
<feature type="transmembrane region" description="Helical" evidence="1">
    <location>
        <begin position="38"/>
        <end position="56"/>
    </location>
</feature>
<dbReference type="STRING" id="563192.HMPREF0179_00614"/>
<dbReference type="OrthoDB" id="9759894at2"/>
<protein>
    <submittedName>
        <fullName evidence="3">TRAP transporter, 4TM/12TM fusion protein</fullName>
    </submittedName>
</protein>
<reference evidence="3 4" key="2">
    <citation type="submission" date="2013-04" db="EMBL/GenBank/DDBJ databases">
        <title>The Genome Sequence of Bilophila wadsworthia 3_1_6.</title>
        <authorList>
            <consortium name="The Broad Institute Genomics Platform"/>
            <person name="Earl A."/>
            <person name="Ward D."/>
            <person name="Feldgarden M."/>
            <person name="Gevers D."/>
            <person name="Sibley C."/>
            <person name="Strauss J."/>
            <person name="Allen-Vercoe E."/>
            <person name="Walker B."/>
            <person name="Young S."/>
            <person name="Zeng Q."/>
            <person name="Gargeya S."/>
            <person name="Fitzgerald M."/>
            <person name="Haas B."/>
            <person name="Abouelleil A."/>
            <person name="Allen A.W."/>
            <person name="Alvarado L."/>
            <person name="Arachchi H.M."/>
            <person name="Berlin A.M."/>
            <person name="Chapman S.B."/>
            <person name="Gainer-Dewar J."/>
            <person name="Goldberg J."/>
            <person name="Griggs A."/>
            <person name="Gujja S."/>
            <person name="Hansen M."/>
            <person name="Howarth C."/>
            <person name="Imamovic A."/>
            <person name="Ireland A."/>
            <person name="Larimer J."/>
            <person name="McCowan C."/>
            <person name="Murphy C."/>
            <person name="Pearson M."/>
            <person name="Poon T.W."/>
            <person name="Priest M."/>
            <person name="Roberts A."/>
            <person name="Saif S."/>
            <person name="Shea T."/>
            <person name="Sisk P."/>
            <person name="Sykes S."/>
            <person name="Wortman J."/>
            <person name="Nusbaum C."/>
            <person name="Birren B."/>
        </authorList>
    </citation>
    <scope>NUCLEOTIDE SEQUENCE [LARGE SCALE GENOMIC DNA]</scope>
    <source>
        <strain evidence="3 4">3_1_6</strain>
    </source>
</reference>
<keyword evidence="1" id="KW-0472">Membrane</keyword>
<accession>E5Y353</accession>
<evidence type="ECO:0000313" key="3">
    <source>
        <dbReference type="EMBL" id="EFV45585.1"/>
    </source>
</evidence>